<dbReference type="PANTHER" id="PTHR31286">
    <property type="entry name" value="GLYCINE-RICH CELL WALL STRUCTURAL PROTEIN 1.8-LIKE"/>
    <property type="match status" value="1"/>
</dbReference>
<gene>
    <name evidence="4" type="ORF">HU200_005032</name>
</gene>
<keyword evidence="1" id="KW-0479">Metal-binding</keyword>
<evidence type="ECO:0000313" key="5">
    <source>
        <dbReference type="Proteomes" id="UP000636709"/>
    </source>
</evidence>
<evidence type="ECO:0000256" key="1">
    <source>
        <dbReference type="PROSITE-ProRule" id="PRU00047"/>
    </source>
</evidence>
<organism evidence="4 5">
    <name type="scientific">Digitaria exilis</name>
    <dbReference type="NCBI Taxonomy" id="1010633"/>
    <lineage>
        <taxon>Eukaryota</taxon>
        <taxon>Viridiplantae</taxon>
        <taxon>Streptophyta</taxon>
        <taxon>Embryophyta</taxon>
        <taxon>Tracheophyta</taxon>
        <taxon>Spermatophyta</taxon>
        <taxon>Magnoliopsida</taxon>
        <taxon>Liliopsida</taxon>
        <taxon>Poales</taxon>
        <taxon>Poaceae</taxon>
        <taxon>PACMAD clade</taxon>
        <taxon>Panicoideae</taxon>
        <taxon>Panicodae</taxon>
        <taxon>Paniceae</taxon>
        <taxon>Anthephorinae</taxon>
        <taxon>Digitaria</taxon>
    </lineage>
</organism>
<feature type="compositionally biased region" description="Polar residues" evidence="2">
    <location>
        <begin position="175"/>
        <end position="184"/>
    </location>
</feature>
<dbReference type="InterPro" id="IPR040256">
    <property type="entry name" value="At4g02000-like"/>
</dbReference>
<accession>A0A835FUN7</accession>
<proteinExistence type="predicted"/>
<evidence type="ECO:0000256" key="2">
    <source>
        <dbReference type="SAM" id="MobiDB-lite"/>
    </source>
</evidence>
<comment type="caution">
    <text evidence="4">The sequence shown here is derived from an EMBL/GenBank/DDBJ whole genome shotgun (WGS) entry which is preliminary data.</text>
</comment>
<dbReference type="PANTHER" id="PTHR31286:SF134">
    <property type="entry name" value="OS01G0559450 PROTEIN"/>
    <property type="match status" value="1"/>
</dbReference>
<dbReference type="Pfam" id="PF14392">
    <property type="entry name" value="zf-CCHC_4"/>
    <property type="match status" value="1"/>
</dbReference>
<dbReference type="InterPro" id="IPR025836">
    <property type="entry name" value="Zn_knuckle_CX2CX4HX4C"/>
</dbReference>
<name>A0A835FUN7_9POAL</name>
<dbReference type="EMBL" id="JACEFO010000338">
    <property type="protein sequence ID" value="KAF8774984.1"/>
    <property type="molecule type" value="Genomic_DNA"/>
</dbReference>
<dbReference type="PROSITE" id="PS50158">
    <property type="entry name" value="ZF_CCHC"/>
    <property type="match status" value="1"/>
</dbReference>
<dbReference type="Proteomes" id="UP000636709">
    <property type="component" value="Unassembled WGS sequence"/>
</dbReference>
<evidence type="ECO:0000313" key="4">
    <source>
        <dbReference type="EMBL" id="KAF8774984.1"/>
    </source>
</evidence>
<keyword evidence="1" id="KW-0862">Zinc</keyword>
<dbReference type="GO" id="GO:0003676">
    <property type="term" value="F:nucleic acid binding"/>
    <property type="evidence" value="ECO:0007669"/>
    <property type="project" value="InterPro"/>
</dbReference>
<dbReference type="OrthoDB" id="696115at2759"/>
<reference evidence="4" key="1">
    <citation type="submission" date="2020-07" db="EMBL/GenBank/DDBJ databases">
        <title>Genome sequence and genetic diversity analysis of an under-domesticated orphan crop, white fonio (Digitaria exilis).</title>
        <authorList>
            <person name="Bennetzen J.L."/>
            <person name="Chen S."/>
            <person name="Ma X."/>
            <person name="Wang X."/>
            <person name="Yssel A.E.J."/>
            <person name="Chaluvadi S.R."/>
            <person name="Johnson M."/>
            <person name="Gangashetty P."/>
            <person name="Hamidou F."/>
            <person name="Sanogo M.D."/>
            <person name="Zwaenepoel A."/>
            <person name="Wallace J."/>
            <person name="Van De Peer Y."/>
            <person name="Van Deynze A."/>
        </authorList>
    </citation>
    <scope>NUCLEOTIDE SEQUENCE</scope>
    <source>
        <tissue evidence="4">Leaves</tissue>
    </source>
</reference>
<keyword evidence="5" id="KW-1185">Reference proteome</keyword>
<dbReference type="InterPro" id="IPR001878">
    <property type="entry name" value="Znf_CCHC"/>
</dbReference>
<feature type="compositionally biased region" description="Polar residues" evidence="2">
    <location>
        <begin position="267"/>
        <end position="277"/>
    </location>
</feature>
<feature type="domain" description="CCHC-type" evidence="3">
    <location>
        <begin position="107"/>
        <end position="122"/>
    </location>
</feature>
<sequence>MDFRGDAVIFAPCDGFKRFSEIVIDSINLWVRIYDIPVKMMRVESFVRALGERIGTVLEVGEARMDYKRIKVVFPLEKALMPTVQMRVKDRGVMVFEVRYENVLHFCFVCGRIGHAERECPEEVVGEGGIKFGTALRCSPQKKEIGKRLTIPAGDYKSKKGLNFSGGQKEKVMSATGSSNQSANKHGGWGRRRAGSQRWEESADAAADLADEVANMSVDKQEEQAGKDKVSGLYSFEDSLHTSTNEVEHMSMHERHFWVSSKAAGRGTSQDTDNRTGSVADMEVDKQKRVNVRSTGAT</sequence>
<feature type="region of interest" description="Disordered" evidence="2">
    <location>
        <begin position="261"/>
        <end position="298"/>
    </location>
</feature>
<dbReference type="AlphaFoldDB" id="A0A835FUN7"/>
<dbReference type="GO" id="GO:0008270">
    <property type="term" value="F:zinc ion binding"/>
    <property type="evidence" value="ECO:0007669"/>
    <property type="project" value="UniProtKB-KW"/>
</dbReference>
<keyword evidence="1" id="KW-0863">Zinc-finger</keyword>
<protein>
    <recommendedName>
        <fullName evidence="3">CCHC-type domain-containing protein</fullName>
    </recommendedName>
</protein>
<evidence type="ECO:0000259" key="3">
    <source>
        <dbReference type="PROSITE" id="PS50158"/>
    </source>
</evidence>
<feature type="region of interest" description="Disordered" evidence="2">
    <location>
        <begin position="160"/>
        <end position="204"/>
    </location>
</feature>
<dbReference type="InterPro" id="IPR036875">
    <property type="entry name" value="Znf_CCHC_sf"/>
</dbReference>
<dbReference type="SUPFAM" id="SSF57756">
    <property type="entry name" value="Retrovirus zinc finger-like domains"/>
    <property type="match status" value="1"/>
</dbReference>